<feature type="domain" description="PAS" evidence="7">
    <location>
        <begin position="198"/>
        <end position="268"/>
    </location>
</feature>
<keyword evidence="3" id="KW-0862">Zinc</keyword>
<evidence type="ECO:0000313" key="9">
    <source>
        <dbReference type="EMBL" id="CAK7265667.1"/>
    </source>
</evidence>
<dbReference type="Gene3D" id="3.30.450.20">
    <property type="entry name" value="PAS domain"/>
    <property type="match status" value="1"/>
</dbReference>
<dbReference type="Gene3D" id="3.30.50.10">
    <property type="entry name" value="Erythroid Transcription Factor GATA-1, subunit A"/>
    <property type="match status" value="1"/>
</dbReference>
<evidence type="ECO:0000256" key="4">
    <source>
        <dbReference type="PROSITE-ProRule" id="PRU00094"/>
    </source>
</evidence>
<dbReference type="SUPFAM" id="SSF57716">
    <property type="entry name" value="Glucocorticoid receptor-like (DNA-binding domain)"/>
    <property type="match status" value="1"/>
</dbReference>
<organism evidence="9 10">
    <name type="scientific">Sporothrix epigloea</name>
    <dbReference type="NCBI Taxonomy" id="1892477"/>
    <lineage>
        <taxon>Eukaryota</taxon>
        <taxon>Fungi</taxon>
        <taxon>Dikarya</taxon>
        <taxon>Ascomycota</taxon>
        <taxon>Pezizomycotina</taxon>
        <taxon>Sordariomycetes</taxon>
        <taxon>Sordariomycetidae</taxon>
        <taxon>Ophiostomatales</taxon>
        <taxon>Ophiostomataceae</taxon>
        <taxon>Sporothrix</taxon>
    </lineage>
</organism>
<keyword evidence="2 4" id="KW-0863">Zinc-finger</keyword>
<dbReference type="PANTHER" id="PTHR47255:SF4">
    <property type="entry name" value="GATA ZINC FINGER DOMAIN-CONTAINING PROTEIN 12"/>
    <property type="match status" value="1"/>
</dbReference>
<feature type="region of interest" description="Disordered" evidence="6">
    <location>
        <begin position="491"/>
        <end position="541"/>
    </location>
</feature>
<gene>
    <name evidence="9" type="primary">wc2</name>
    <name evidence="9" type="ORF">SEPCBS57363_001699</name>
</gene>
<dbReference type="NCBIfam" id="TIGR00229">
    <property type="entry name" value="sensory_box"/>
    <property type="match status" value="1"/>
</dbReference>
<dbReference type="InterPro" id="IPR000014">
    <property type="entry name" value="PAS"/>
</dbReference>
<dbReference type="PANTHER" id="PTHR47255">
    <property type="entry name" value="GATA TRANSCRIPTION FACTOR 22-RELATED"/>
    <property type="match status" value="1"/>
</dbReference>
<dbReference type="PROSITE" id="PS50112">
    <property type="entry name" value="PAS"/>
    <property type="match status" value="1"/>
</dbReference>
<dbReference type="PROSITE" id="PS00344">
    <property type="entry name" value="GATA_ZN_FINGER_1"/>
    <property type="match status" value="1"/>
</dbReference>
<dbReference type="SMART" id="SM00091">
    <property type="entry name" value="PAS"/>
    <property type="match status" value="1"/>
</dbReference>
<dbReference type="EMBL" id="CAWUOM010000018">
    <property type="protein sequence ID" value="CAK7265667.1"/>
    <property type="molecule type" value="Genomic_DNA"/>
</dbReference>
<dbReference type="Pfam" id="PF08447">
    <property type="entry name" value="PAS_3"/>
    <property type="match status" value="1"/>
</dbReference>
<dbReference type="Pfam" id="PF00320">
    <property type="entry name" value="GATA"/>
    <property type="match status" value="1"/>
</dbReference>
<dbReference type="InterPro" id="IPR035965">
    <property type="entry name" value="PAS-like_dom_sf"/>
</dbReference>
<accession>A0ABP0DEZ2</accession>
<dbReference type="InterPro" id="IPR013088">
    <property type="entry name" value="Znf_NHR/GATA"/>
</dbReference>
<sequence length="695" mass="72250">MSHRPPSLGGDYYDHNSQPNGINGQANGDAGQGLISDKQAAAAVATLAAHQKQQQQRHQQQQANDEALMTFFNEQSPAYFDSYDNMSSTTGLGSQIPGGDMFTSAPNTQQGASTAMVPAYGASNSTPHGVINGLQQMSSAQTDDDSPSRDPTEGVNTNVVMGGMKEPGAGPEPSNTSLSLATVGNAGASGALAEFTRRKNWPAKVVEELSDLLLIIEPNGRVRFASPNITKILGYTPEEVAGQSLTDMAHSDDRAVLLSDLNGCIASGSVMRLYVRLQKQDGSYAVVEMVGHAHIAASRFAPSPSNQSPFCQAVFLMARPYPTKNAHLLDSFLEHKMENERLRRRIEDLRREEEFEDRDDDSNAQSWVWRQSADTRSDSNNNNNKFSAAIASALGNSGPPASADLAAVAAALSHPGKANHNTGGVFGSLAAPTSSSMPPPMTPPKLGNVGGAGGTGGVEKNVALTRENLEGIAARRADSLCDKMARYERMPGAGGPASSTAATSGGITPTPESVRSGMLGGNNLGSNGPAGAPSTSASTVVGGPNSAAVGLGPSPINAATADTIEMITGMRYDSNRSLRLVKGDAGIAFSVTRDQRTGGEKKKKARLAEEYVCTDCGTLESPEWRKGPSGPKTLCNACGLRWAKKEKREKKKAAASVAGGGISTVVGGLAGLGLPGTVDSAGPGGESSPLQLDEE</sequence>
<evidence type="ECO:0000313" key="10">
    <source>
        <dbReference type="Proteomes" id="UP001642501"/>
    </source>
</evidence>
<dbReference type="Proteomes" id="UP001642501">
    <property type="component" value="Unassembled WGS sequence"/>
</dbReference>
<feature type="region of interest" description="Disordered" evidence="6">
    <location>
        <begin position="673"/>
        <end position="695"/>
    </location>
</feature>
<keyword evidence="5" id="KW-0175">Coiled coil</keyword>
<feature type="compositionally biased region" description="Low complexity" evidence="6">
    <location>
        <begin position="524"/>
        <end position="533"/>
    </location>
</feature>
<keyword evidence="10" id="KW-1185">Reference proteome</keyword>
<dbReference type="SUPFAM" id="SSF55785">
    <property type="entry name" value="PYP-like sensor domain (PAS domain)"/>
    <property type="match status" value="1"/>
</dbReference>
<dbReference type="CDD" id="cd00202">
    <property type="entry name" value="ZnF_GATA"/>
    <property type="match status" value="1"/>
</dbReference>
<evidence type="ECO:0000256" key="6">
    <source>
        <dbReference type="SAM" id="MobiDB-lite"/>
    </source>
</evidence>
<proteinExistence type="predicted"/>
<dbReference type="SMART" id="SM00401">
    <property type="entry name" value="ZnF_GATA"/>
    <property type="match status" value="1"/>
</dbReference>
<feature type="compositionally biased region" description="Low complexity" evidence="6">
    <location>
        <begin position="496"/>
        <end position="511"/>
    </location>
</feature>
<evidence type="ECO:0000256" key="2">
    <source>
        <dbReference type="ARBA" id="ARBA00022771"/>
    </source>
</evidence>
<evidence type="ECO:0000259" key="7">
    <source>
        <dbReference type="PROSITE" id="PS50112"/>
    </source>
</evidence>
<evidence type="ECO:0000259" key="8">
    <source>
        <dbReference type="PROSITE" id="PS50114"/>
    </source>
</evidence>
<dbReference type="PROSITE" id="PS50114">
    <property type="entry name" value="GATA_ZN_FINGER_2"/>
    <property type="match status" value="1"/>
</dbReference>
<keyword evidence="1" id="KW-0479">Metal-binding</keyword>
<name>A0ABP0DEZ2_9PEZI</name>
<reference evidence="9 10" key="1">
    <citation type="submission" date="2024-01" db="EMBL/GenBank/DDBJ databases">
        <authorList>
            <person name="Allen C."/>
            <person name="Tagirdzhanova G."/>
        </authorList>
    </citation>
    <scope>NUCLEOTIDE SEQUENCE [LARGE SCALE GENOMIC DNA]</scope>
    <source>
        <strain evidence="9 10">CBS 573.63</strain>
    </source>
</reference>
<evidence type="ECO:0000256" key="1">
    <source>
        <dbReference type="ARBA" id="ARBA00022723"/>
    </source>
</evidence>
<dbReference type="InterPro" id="IPR000679">
    <property type="entry name" value="Znf_GATA"/>
</dbReference>
<comment type="caution">
    <text evidence="9">The sequence shown here is derived from an EMBL/GenBank/DDBJ whole genome shotgun (WGS) entry which is preliminary data.</text>
</comment>
<dbReference type="CDD" id="cd00130">
    <property type="entry name" value="PAS"/>
    <property type="match status" value="1"/>
</dbReference>
<dbReference type="InterPro" id="IPR052138">
    <property type="entry name" value="GATA_ZnFinger_Domain"/>
</dbReference>
<feature type="region of interest" description="Disordered" evidence="6">
    <location>
        <begin position="418"/>
        <end position="453"/>
    </location>
</feature>
<feature type="region of interest" description="Disordered" evidence="6">
    <location>
        <begin position="1"/>
        <end position="32"/>
    </location>
</feature>
<dbReference type="InterPro" id="IPR013655">
    <property type="entry name" value="PAS_fold_3"/>
</dbReference>
<feature type="compositionally biased region" description="Polar residues" evidence="6">
    <location>
        <begin position="15"/>
        <end position="26"/>
    </location>
</feature>
<protein>
    <submittedName>
        <fullName evidence="9">White collar 2 type of transcription factor</fullName>
    </submittedName>
</protein>
<evidence type="ECO:0000256" key="5">
    <source>
        <dbReference type="SAM" id="Coils"/>
    </source>
</evidence>
<evidence type="ECO:0000256" key="3">
    <source>
        <dbReference type="ARBA" id="ARBA00022833"/>
    </source>
</evidence>
<feature type="domain" description="GATA-type" evidence="8">
    <location>
        <begin position="607"/>
        <end position="640"/>
    </location>
</feature>
<feature type="coiled-coil region" evidence="5">
    <location>
        <begin position="332"/>
        <end position="359"/>
    </location>
</feature>